<gene>
    <name evidence="6" type="ORF">SAMN04515671_3938</name>
</gene>
<evidence type="ECO:0000256" key="1">
    <source>
        <dbReference type="ARBA" id="ARBA00022630"/>
    </source>
</evidence>
<dbReference type="STRING" id="1090615.SAMN04515671_3938"/>
<protein>
    <submittedName>
        <fullName evidence="6">Luciferase-like monooxygenase</fullName>
    </submittedName>
</protein>
<feature type="domain" description="Luciferase-like" evidence="5">
    <location>
        <begin position="16"/>
        <end position="239"/>
    </location>
</feature>
<dbReference type="Gene3D" id="3.20.20.30">
    <property type="entry name" value="Luciferase-like domain"/>
    <property type="match status" value="1"/>
</dbReference>
<evidence type="ECO:0000256" key="2">
    <source>
        <dbReference type="ARBA" id="ARBA00022643"/>
    </source>
</evidence>
<dbReference type="Proteomes" id="UP000198741">
    <property type="component" value="Chromosome I"/>
</dbReference>
<dbReference type="PANTHER" id="PTHR42847">
    <property type="entry name" value="ALKANESULFONATE MONOOXYGENASE"/>
    <property type="match status" value="1"/>
</dbReference>
<keyword evidence="4 6" id="KW-0503">Monooxygenase</keyword>
<evidence type="ECO:0000313" key="6">
    <source>
        <dbReference type="EMBL" id="SDP37545.1"/>
    </source>
</evidence>
<dbReference type="AlphaFoldDB" id="A0A1H0S7C0"/>
<keyword evidence="1" id="KW-0285">Flavoprotein</keyword>
<keyword evidence="7" id="KW-1185">Reference proteome</keyword>
<keyword evidence="3" id="KW-0560">Oxidoreductase</keyword>
<evidence type="ECO:0000256" key="4">
    <source>
        <dbReference type="ARBA" id="ARBA00023033"/>
    </source>
</evidence>
<evidence type="ECO:0000313" key="7">
    <source>
        <dbReference type="Proteomes" id="UP000198741"/>
    </source>
</evidence>
<dbReference type="EMBL" id="LT629710">
    <property type="protein sequence ID" value="SDP37545.1"/>
    <property type="molecule type" value="Genomic_DNA"/>
</dbReference>
<sequence length="295" mass="31975">MTTTPALSAIVLPDRHPPAEFLADVRDAERAGVRTVWTYDHLTWPLLRDNPWYGSVPLLAAAAVTTQTVRLGIQVATPNFRHPVPFAKELMTLDQLTGGRLEIGLGAGTEGPDAAVLGDPPRSRRERTDRFVEWIGLLDRLLRDPVTTVRGERFSAVDALQLPGCVQQPRVPFTVAAAGPRAFALVAEHGAAWVTYGPYGGQVEEPDWFQALADQSRRLTEALAAAGRSAGSVRRIAQFGVDQAWPFASGDRYAECVDHLGRLGFDEVSVHWPRPDGLGVPRSALPAVLATHGLS</sequence>
<accession>A0A1H0S7C0</accession>
<dbReference type="RefSeq" id="WP_090479329.1">
    <property type="nucleotide sequence ID" value="NZ_LT629710.1"/>
</dbReference>
<dbReference type="OrthoDB" id="7374740at2"/>
<evidence type="ECO:0000259" key="5">
    <source>
        <dbReference type="Pfam" id="PF00296"/>
    </source>
</evidence>
<dbReference type="GO" id="GO:0008726">
    <property type="term" value="F:alkanesulfonate monooxygenase activity"/>
    <property type="evidence" value="ECO:0007669"/>
    <property type="project" value="TreeGrafter"/>
</dbReference>
<dbReference type="GO" id="GO:0046306">
    <property type="term" value="P:alkanesulfonate catabolic process"/>
    <property type="evidence" value="ECO:0007669"/>
    <property type="project" value="TreeGrafter"/>
</dbReference>
<dbReference type="InterPro" id="IPR036661">
    <property type="entry name" value="Luciferase-like_sf"/>
</dbReference>
<name>A0A1H0S7C0_9ACTN</name>
<dbReference type="PANTHER" id="PTHR42847:SF4">
    <property type="entry name" value="ALKANESULFONATE MONOOXYGENASE-RELATED"/>
    <property type="match status" value="1"/>
</dbReference>
<organism evidence="6 7">
    <name type="scientific">Nakamurella panacisegetis</name>
    <dbReference type="NCBI Taxonomy" id="1090615"/>
    <lineage>
        <taxon>Bacteria</taxon>
        <taxon>Bacillati</taxon>
        <taxon>Actinomycetota</taxon>
        <taxon>Actinomycetes</taxon>
        <taxon>Nakamurellales</taxon>
        <taxon>Nakamurellaceae</taxon>
        <taxon>Nakamurella</taxon>
    </lineage>
</organism>
<proteinExistence type="predicted"/>
<dbReference type="SUPFAM" id="SSF51679">
    <property type="entry name" value="Bacterial luciferase-like"/>
    <property type="match status" value="1"/>
</dbReference>
<evidence type="ECO:0000256" key="3">
    <source>
        <dbReference type="ARBA" id="ARBA00023002"/>
    </source>
</evidence>
<dbReference type="Pfam" id="PF00296">
    <property type="entry name" value="Bac_luciferase"/>
    <property type="match status" value="1"/>
</dbReference>
<dbReference type="InterPro" id="IPR050172">
    <property type="entry name" value="SsuD_RutA_monooxygenase"/>
</dbReference>
<reference evidence="6 7" key="1">
    <citation type="submission" date="2016-10" db="EMBL/GenBank/DDBJ databases">
        <authorList>
            <person name="de Groot N.N."/>
        </authorList>
    </citation>
    <scope>NUCLEOTIDE SEQUENCE [LARGE SCALE GENOMIC DNA]</scope>
    <source>
        <strain evidence="7">P4-7,KCTC 19426,CECT 7604</strain>
    </source>
</reference>
<dbReference type="InterPro" id="IPR011251">
    <property type="entry name" value="Luciferase-like_dom"/>
</dbReference>
<keyword evidence="2" id="KW-0288">FMN</keyword>